<comment type="caution">
    <text evidence="7">The sequence shown here is derived from an EMBL/GenBank/DDBJ whole genome shotgun (WGS) entry which is preliminary data.</text>
</comment>
<gene>
    <name evidence="7" type="ORF">EC973_000829</name>
</gene>
<dbReference type="InterPro" id="IPR003959">
    <property type="entry name" value="ATPase_AAA_core"/>
</dbReference>
<dbReference type="GO" id="GO:0005524">
    <property type="term" value="F:ATP binding"/>
    <property type="evidence" value="ECO:0007669"/>
    <property type="project" value="UniProtKB-KW"/>
</dbReference>
<evidence type="ECO:0000256" key="5">
    <source>
        <dbReference type="RuleBase" id="RU003651"/>
    </source>
</evidence>
<dbReference type="PANTHER" id="PTHR23077:SF117">
    <property type="entry name" value="AAA+ ATPASE DOMAIN-CONTAINING PROTEIN"/>
    <property type="match status" value="1"/>
</dbReference>
<dbReference type="FunFam" id="3.40.50.300:FF:001054">
    <property type="entry name" value="ATPase, AAA family, putative"/>
    <property type="match status" value="1"/>
</dbReference>
<evidence type="ECO:0000259" key="6">
    <source>
        <dbReference type="SMART" id="SM00382"/>
    </source>
</evidence>
<dbReference type="OrthoDB" id="10254455at2759"/>
<evidence type="ECO:0000256" key="3">
    <source>
        <dbReference type="ARBA" id="ARBA00022741"/>
    </source>
</evidence>
<comment type="subcellular location">
    <subcellularLocation>
        <location evidence="1">Cytoplasm</location>
    </subcellularLocation>
</comment>
<feature type="domain" description="AAA+ ATPase" evidence="6">
    <location>
        <begin position="38"/>
        <end position="168"/>
    </location>
</feature>
<comment type="similarity">
    <text evidence="5">Belongs to the AAA ATPase family.</text>
</comment>
<protein>
    <recommendedName>
        <fullName evidence="6">AAA+ ATPase domain-containing protein</fullName>
    </recommendedName>
</protein>
<sequence length="515" mass="56630">MQAIDEYLSACYSDEGRRLTQLFQLAFDPSESSRNSCSVESILLTGDSGTGKSTALDLLASRHQVPLYRITLGQLAAENGCQLDKGFRKYTWKAASHPKSIILLEDIDLFCPKGENVQNLGFTAALHEFIETVQRRSDSHRILLIGTSRQPALVVNDVRNLFQVRQDEIQFQIPTPDERLMILVYLFQSLTLSDDIDPRELSAHAHAFTAADLAHWCRLAEEAAMEDGCDRLSREHFMKMFNRIRVSGLQGAAMAEKPEAVRWSDIGGLASVKAALEESIVWVYKHADAYRRLGVQSSKGVLLYGPPGTGKTMLAKAVATESAANFLPVSIPDLVKGEVGESEKAVVKIFQTAVRCSPCVIFLDELEAVFGTRENSGDVGKKLVSQFLLEIDQLDMVGQSVIVLGATNHPDAIDPSILRPGRLDRLVHVGAPAEEDRLEILSVLAQTTKLSEQVDLRVIASRTTGYTGADLKAVMRKAGLLVLKRNLRKGAEALYIEQEDIEQALETVPASVNVS</sequence>
<evidence type="ECO:0000256" key="2">
    <source>
        <dbReference type="ARBA" id="ARBA00022490"/>
    </source>
</evidence>
<dbReference type="PANTHER" id="PTHR23077">
    <property type="entry name" value="AAA-FAMILY ATPASE"/>
    <property type="match status" value="1"/>
</dbReference>
<name>A0A8H7EPR8_9FUNG</name>
<dbReference type="Proteomes" id="UP000605846">
    <property type="component" value="Unassembled WGS sequence"/>
</dbReference>
<organism evidence="7 8">
    <name type="scientific">Apophysomyces ossiformis</name>
    <dbReference type="NCBI Taxonomy" id="679940"/>
    <lineage>
        <taxon>Eukaryota</taxon>
        <taxon>Fungi</taxon>
        <taxon>Fungi incertae sedis</taxon>
        <taxon>Mucoromycota</taxon>
        <taxon>Mucoromycotina</taxon>
        <taxon>Mucoromycetes</taxon>
        <taxon>Mucorales</taxon>
        <taxon>Mucorineae</taxon>
        <taxon>Mucoraceae</taxon>
        <taxon>Apophysomyces</taxon>
    </lineage>
</organism>
<dbReference type="InterPro" id="IPR027417">
    <property type="entry name" value="P-loop_NTPase"/>
</dbReference>
<reference evidence="7" key="1">
    <citation type="submission" date="2020-01" db="EMBL/GenBank/DDBJ databases">
        <title>Genome Sequencing of Three Apophysomyces-Like Fungal Strains Confirms a Novel Fungal Genus in the Mucoromycota with divergent Burkholderia-like Endosymbiotic Bacteria.</title>
        <authorList>
            <person name="Stajich J.E."/>
            <person name="Macias A.M."/>
            <person name="Carter-House D."/>
            <person name="Lovett B."/>
            <person name="Kasson L.R."/>
            <person name="Berry K."/>
            <person name="Grigoriev I."/>
            <person name="Chang Y."/>
            <person name="Spatafora J."/>
            <person name="Kasson M.T."/>
        </authorList>
    </citation>
    <scope>NUCLEOTIDE SEQUENCE</scope>
    <source>
        <strain evidence="7">NRRL A-21654</strain>
    </source>
</reference>
<keyword evidence="2" id="KW-0963">Cytoplasm</keyword>
<dbReference type="SUPFAM" id="SSF52540">
    <property type="entry name" value="P-loop containing nucleoside triphosphate hydrolases"/>
    <property type="match status" value="2"/>
</dbReference>
<dbReference type="InterPro" id="IPR003960">
    <property type="entry name" value="ATPase_AAA_CS"/>
</dbReference>
<evidence type="ECO:0000313" key="7">
    <source>
        <dbReference type="EMBL" id="KAF7724657.1"/>
    </source>
</evidence>
<keyword evidence="4 5" id="KW-0067">ATP-binding</keyword>
<dbReference type="GO" id="GO:0016887">
    <property type="term" value="F:ATP hydrolysis activity"/>
    <property type="evidence" value="ECO:0007669"/>
    <property type="project" value="InterPro"/>
</dbReference>
<dbReference type="EMBL" id="JABAYA010000114">
    <property type="protein sequence ID" value="KAF7724657.1"/>
    <property type="molecule type" value="Genomic_DNA"/>
</dbReference>
<dbReference type="InterPro" id="IPR003593">
    <property type="entry name" value="AAA+_ATPase"/>
</dbReference>
<dbReference type="Pfam" id="PF17862">
    <property type="entry name" value="AAA_lid_3"/>
    <property type="match status" value="1"/>
</dbReference>
<accession>A0A8H7EPR8</accession>
<evidence type="ECO:0000256" key="1">
    <source>
        <dbReference type="ARBA" id="ARBA00004496"/>
    </source>
</evidence>
<dbReference type="AlphaFoldDB" id="A0A8H7EPR8"/>
<dbReference type="InterPro" id="IPR050168">
    <property type="entry name" value="AAA_ATPase_domain"/>
</dbReference>
<evidence type="ECO:0000256" key="4">
    <source>
        <dbReference type="ARBA" id="ARBA00022840"/>
    </source>
</evidence>
<dbReference type="GO" id="GO:0005737">
    <property type="term" value="C:cytoplasm"/>
    <property type="evidence" value="ECO:0007669"/>
    <property type="project" value="UniProtKB-SubCell"/>
</dbReference>
<dbReference type="PROSITE" id="PS00674">
    <property type="entry name" value="AAA"/>
    <property type="match status" value="1"/>
</dbReference>
<dbReference type="Gene3D" id="3.40.50.300">
    <property type="entry name" value="P-loop containing nucleotide triphosphate hydrolases"/>
    <property type="match status" value="2"/>
</dbReference>
<dbReference type="Pfam" id="PF00004">
    <property type="entry name" value="AAA"/>
    <property type="match status" value="2"/>
</dbReference>
<dbReference type="Gene3D" id="1.10.8.60">
    <property type="match status" value="2"/>
</dbReference>
<evidence type="ECO:0000313" key="8">
    <source>
        <dbReference type="Proteomes" id="UP000605846"/>
    </source>
</evidence>
<dbReference type="SMART" id="SM00382">
    <property type="entry name" value="AAA"/>
    <property type="match status" value="2"/>
</dbReference>
<feature type="domain" description="AAA+ ATPase" evidence="6">
    <location>
        <begin position="297"/>
        <end position="433"/>
    </location>
</feature>
<proteinExistence type="inferred from homology"/>
<dbReference type="InterPro" id="IPR041569">
    <property type="entry name" value="AAA_lid_3"/>
</dbReference>
<keyword evidence="8" id="KW-1185">Reference proteome</keyword>
<keyword evidence="3 5" id="KW-0547">Nucleotide-binding</keyword>